<name>A0A8H7UEI4_MORIS</name>
<feature type="domain" description="CCAAT-binding factor" evidence="3">
    <location>
        <begin position="534"/>
        <end position="709"/>
    </location>
</feature>
<dbReference type="OrthoDB" id="28947at2759"/>
<feature type="region of interest" description="Disordered" evidence="2">
    <location>
        <begin position="451"/>
        <end position="488"/>
    </location>
</feature>
<feature type="compositionally biased region" description="Acidic residues" evidence="2">
    <location>
        <begin position="846"/>
        <end position="909"/>
    </location>
</feature>
<gene>
    <name evidence="4" type="ORF">INT43_005709</name>
</gene>
<evidence type="ECO:0000313" key="4">
    <source>
        <dbReference type="EMBL" id="KAG2176469.1"/>
    </source>
</evidence>
<evidence type="ECO:0000256" key="2">
    <source>
        <dbReference type="SAM" id="MobiDB-lite"/>
    </source>
</evidence>
<feature type="compositionally biased region" description="Acidic residues" evidence="2">
    <location>
        <begin position="107"/>
        <end position="142"/>
    </location>
</feature>
<dbReference type="EMBL" id="JAEPQZ010000010">
    <property type="protein sequence ID" value="KAG2176469.1"/>
    <property type="molecule type" value="Genomic_DNA"/>
</dbReference>
<feature type="compositionally biased region" description="Acidic residues" evidence="2">
    <location>
        <begin position="918"/>
        <end position="927"/>
    </location>
</feature>
<dbReference type="InterPro" id="IPR040155">
    <property type="entry name" value="CEBPZ/Mak21-like"/>
</dbReference>
<dbReference type="AlphaFoldDB" id="A0A8H7UEI4"/>
<feature type="region of interest" description="Disordered" evidence="2">
    <location>
        <begin position="811"/>
        <end position="954"/>
    </location>
</feature>
<dbReference type="SUPFAM" id="SSF48371">
    <property type="entry name" value="ARM repeat"/>
    <property type="match status" value="1"/>
</dbReference>
<evidence type="ECO:0000313" key="5">
    <source>
        <dbReference type="Proteomes" id="UP000654370"/>
    </source>
</evidence>
<protein>
    <recommendedName>
        <fullName evidence="3">CCAAT-binding factor domain-containing protein</fullName>
    </recommendedName>
</protein>
<comment type="caution">
    <text evidence="4">The sequence shown here is derived from an EMBL/GenBank/DDBJ whole genome shotgun (WGS) entry which is preliminary data.</text>
</comment>
<dbReference type="Proteomes" id="UP000654370">
    <property type="component" value="Unassembled WGS sequence"/>
</dbReference>
<comment type="similarity">
    <text evidence="1">Belongs to the CBF/MAK21 family.</text>
</comment>
<dbReference type="InterPro" id="IPR005612">
    <property type="entry name" value="CCAAT-binding_factor"/>
</dbReference>
<feature type="compositionally biased region" description="Basic residues" evidence="2">
    <location>
        <begin position="465"/>
        <end position="478"/>
    </location>
</feature>
<feature type="region of interest" description="Disordered" evidence="2">
    <location>
        <begin position="637"/>
        <end position="680"/>
    </location>
</feature>
<feature type="region of interest" description="Disordered" evidence="2">
    <location>
        <begin position="105"/>
        <end position="152"/>
    </location>
</feature>
<feature type="region of interest" description="Disordered" evidence="2">
    <location>
        <begin position="1"/>
        <end position="40"/>
    </location>
</feature>
<keyword evidence="5" id="KW-1185">Reference proteome</keyword>
<reference evidence="4" key="1">
    <citation type="submission" date="2020-12" db="EMBL/GenBank/DDBJ databases">
        <title>Metabolic potential, ecology and presence of endohyphal bacteria is reflected in genomic diversity of Mucoromycotina.</title>
        <authorList>
            <person name="Muszewska A."/>
            <person name="Okrasinska A."/>
            <person name="Steczkiewicz K."/>
            <person name="Drgas O."/>
            <person name="Orlowska M."/>
            <person name="Perlinska-Lenart U."/>
            <person name="Aleksandrzak-Piekarczyk T."/>
            <person name="Szatraj K."/>
            <person name="Zielenkiewicz U."/>
            <person name="Pilsyk S."/>
            <person name="Malc E."/>
            <person name="Mieczkowski P."/>
            <person name="Kruszewska J.S."/>
            <person name="Biernat P."/>
            <person name="Pawlowska J."/>
        </authorList>
    </citation>
    <scope>NUCLEOTIDE SEQUENCE</scope>
    <source>
        <strain evidence="4">WA0000067209</strain>
    </source>
</reference>
<feature type="compositionally biased region" description="Polar residues" evidence="2">
    <location>
        <begin position="663"/>
        <end position="673"/>
    </location>
</feature>
<evidence type="ECO:0000256" key="1">
    <source>
        <dbReference type="ARBA" id="ARBA00007797"/>
    </source>
</evidence>
<dbReference type="GO" id="GO:0005634">
    <property type="term" value="C:nucleus"/>
    <property type="evidence" value="ECO:0007669"/>
    <property type="project" value="TreeGrafter"/>
</dbReference>
<dbReference type="PANTHER" id="PTHR12048:SF0">
    <property type="entry name" value="CCAAT_ENHANCER-BINDING PROTEIN ZETA"/>
    <property type="match status" value="1"/>
</dbReference>
<dbReference type="InterPro" id="IPR016024">
    <property type="entry name" value="ARM-type_fold"/>
</dbReference>
<dbReference type="PANTHER" id="PTHR12048">
    <property type="entry name" value="CCAAT-BINDING FACTOR-RELATED"/>
    <property type="match status" value="1"/>
</dbReference>
<proteinExistence type="inferred from homology"/>
<evidence type="ECO:0000259" key="3">
    <source>
        <dbReference type="Pfam" id="PF03914"/>
    </source>
</evidence>
<feature type="compositionally biased region" description="Acidic residues" evidence="2">
    <location>
        <begin position="637"/>
        <end position="655"/>
    </location>
</feature>
<accession>A0A8H7UEI4</accession>
<organism evidence="4 5">
    <name type="scientific">Mortierella isabellina</name>
    <name type="common">Filamentous fungus</name>
    <name type="synonym">Umbelopsis isabellina</name>
    <dbReference type="NCBI Taxonomy" id="91625"/>
    <lineage>
        <taxon>Eukaryota</taxon>
        <taxon>Fungi</taxon>
        <taxon>Fungi incertae sedis</taxon>
        <taxon>Mucoromycota</taxon>
        <taxon>Mucoromycotina</taxon>
        <taxon>Umbelopsidomycetes</taxon>
        <taxon>Umbelopsidales</taxon>
        <taxon>Umbelopsidaceae</taxon>
        <taxon>Umbelopsis</taxon>
    </lineage>
</organism>
<sequence length="954" mass="108819">MPNSKGARKPNNQHQGNGKKFNKFGKKNASAPGNEASANDNPLLKEILNLGGSNDDLKLVENVDEDDNEDFETHASANDAAIANELQMFMKGMNFDKFTKESAAITTDDEEEVEEDNDEDGYEDVEEDNDLMEEEKVDEEEVEAPRSNGKQSALHIEPAPQWHTISLPALKGTPAPSRSLSDTDISARYQRATELLDQENAAAESHPSLTSSDRSFLSDILKSGTLNDKVSALTLLVQESPIHALRTMDTLMGMSKKKSRKEAVQAITSLKDLFIGSVLPDRKLIYFRDRPLWDKGIKDEHLIVWAYEDFLKKYYFEFLQTIEALSHDTLLHVRHNMVTCMHDLLAGKPEQEQNLLRLLVNKLGDSENKVAAKVSHLVIQLFQEHPAMKIFVIREIEQLLLRPNVSERAQYYAIVTVNQTILTSKDQEVANKLVDIYFVFFRRLLKVSEKKDKEEKPEEEEESHKKAKGKGKKHGKPGKKADEEPAEDENSKLIGAVITGINRAFPYSKVDDQVFENNMDILFRITHTSTFNTSIQALMLIFQVCTSKELVSDRFYRTLYESLLDPRLVHSSKQAMYMNLLFKALRADNDLKRVKAFVKRMIQIAAYHQPTFICGILYLVDKLMSSQPGLRALITQPEEDDDEEHFEDAPDSDDEQPAKAKETTTVSNNNNNMYDGRKRDPRFANADKTCLWELNRFTRHYHPSVCKFAQCILKGERIETAPDLRLHTLMHFLDRFVYRNAKKSTGTKGSSIMQPFADHTGPDQAVSLQRNAVGLNQVTVNSEEFWRKKVEDVPVDELFFHKYFNQKLAGAPTTKQAKKKKEAEVESDGEEDEVWRAMVNSMPGEDGGEDLEDLDEDEDDSADDEEMQALLMDSEDEDDIEDEDDLDENELGDQDFDDMQDMDNWEDEDGAGKRKAEDDSDDQEEEAEPKKKRTKKPRLPTFASYEDYEAMLDN</sequence>
<dbReference type="Pfam" id="PF03914">
    <property type="entry name" value="CBF"/>
    <property type="match status" value="1"/>
</dbReference>